<dbReference type="Pfam" id="PF09339">
    <property type="entry name" value="HTH_IclR"/>
    <property type="match status" value="1"/>
</dbReference>
<dbReference type="InterPro" id="IPR036388">
    <property type="entry name" value="WH-like_DNA-bd_sf"/>
</dbReference>
<evidence type="ECO:0000256" key="1">
    <source>
        <dbReference type="ARBA" id="ARBA00023015"/>
    </source>
</evidence>
<dbReference type="InterPro" id="IPR050707">
    <property type="entry name" value="HTH_MetabolicPath_Reg"/>
</dbReference>
<dbReference type="RefSeq" id="WP_114469717.1">
    <property type="nucleotide sequence ID" value="NZ_QPJK01000006.1"/>
</dbReference>
<dbReference type="PROSITE" id="PS51077">
    <property type="entry name" value="HTH_ICLR"/>
    <property type="match status" value="1"/>
</dbReference>
<dbReference type="AlphaFoldDB" id="A0A368XMS0"/>
<dbReference type="GO" id="GO:0045892">
    <property type="term" value="P:negative regulation of DNA-templated transcription"/>
    <property type="evidence" value="ECO:0007669"/>
    <property type="project" value="TreeGrafter"/>
</dbReference>
<proteinExistence type="predicted"/>
<dbReference type="OrthoDB" id="8994386at2"/>
<keyword evidence="7" id="KW-1185">Reference proteome</keyword>
<feature type="domain" description="IclR-ED" evidence="5">
    <location>
        <begin position="90"/>
        <end position="276"/>
    </location>
</feature>
<dbReference type="GO" id="GO:0003700">
    <property type="term" value="F:DNA-binding transcription factor activity"/>
    <property type="evidence" value="ECO:0007669"/>
    <property type="project" value="TreeGrafter"/>
</dbReference>
<dbReference type="Gene3D" id="1.10.10.10">
    <property type="entry name" value="Winged helix-like DNA-binding domain superfamily/Winged helix DNA-binding domain"/>
    <property type="match status" value="1"/>
</dbReference>
<feature type="domain" description="HTH iclR-type" evidence="4">
    <location>
        <begin position="27"/>
        <end position="89"/>
    </location>
</feature>
<dbReference type="InterPro" id="IPR014757">
    <property type="entry name" value="Tscrpt_reg_IclR_C"/>
</dbReference>
<dbReference type="GO" id="GO:0003677">
    <property type="term" value="F:DNA binding"/>
    <property type="evidence" value="ECO:0007669"/>
    <property type="project" value="UniProtKB-KW"/>
</dbReference>
<keyword evidence="1" id="KW-0805">Transcription regulation</keyword>
<dbReference type="SUPFAM" id="SSF55781">
    <property type="entry name" value="GAF domain-like"/>
    <property type="match status" value="1"/>
</dbReference>
<evidence type="ECO:0000259" key="5">
    <source>
        <dbReference type="PROSITE" id="PS51078"/>
    </source>
</evidence>
<accession>A0A368XMS0</accession>
<dbReference type="InterPro" id="IPR029016">
    <property type="entry name" value="GAF-like_dom_sf"/>
</dbReference>
<evidence type="ECO:0000313" key="7">
    <source>
        <dbReference type="Proteomes" id="UP000252884"/>
    </source>
</evidence>
<dbReference type="PANTHER" id="PTHR30136:SF35">
    <property type="entry name" value="HTH-TYPE TRANSCRIPTIONAL REGULATOR RV1719"/>
    <property type="match status" value="1"/>
</dbReference>
<organism evidence="6 7">
    <name type="scientific">Pseudorhodoferax soli</name>
    <dbReference type="NCBI Taxonomy" id="545864"/>
    <lineage>
        <taxon>Bacteria</taxon>
        <taxon>Pseudomonadati</taxon>
        <taxon>Pseudomonadota</taxon>
        <taxon>Betaproteobacteria</taxon>
        <taxon>Burkholderiales</taxon>
        <taxon>Comamonadaceae</taxon>
    </lineage>
</organism>
<dbReference type="Gene3D" id="3.30.450.40">
    <property type="match status" value="1"/>
</dbReference>
<keyword evidence="2" id="KW-0238">DNA-binding</keyword>
<dbReference type="PROSITE" id="PS51078">
    <property type="entry name" value="ICLR_ED"/>
    <property type="match status" value="1"/>
</dbReference>
<dbReference type="InterPro" id="IPR005471">
    <property type="entry name" value="Tscrpt_reg_IclR_N"/>
</dbReference>
<evidence type="ECO:0000259" key="4">
    <source>
        <dbReference type="PROSITE" id="PS51077"/>
    </source>
</evidence>
<dbReference type="InterPro" id="IPR036390">
    <property type="entry name" value="WH_DNA-bd_sf"/>
</dbReference>
<protein>
    <submittedName>
        <fullName evidence="6">IclR family transcriptional regulator</fullName>
    </submittedName>
</protein>
<evidence type="ECO:0000313" key="6">
    <source>
        <dbReference type="EMBL" id="RCW69301.1"/>
    </source>
</evidence>
<keyword evidence="3" id="KW-0804">Transcription</keyword>
<dbReference type="Proteomes" id="UP000252884">
    <property type="component" value="Unassembled WGS sequence"/>
</dbReference>
<dbReference type="Pfam" id="PF01614">
    <property type="entry name" value="IclR_C"/>
    <property type="match status" value="1"/>
</dbReference>
<dbReference type="SUPFAM" id="SSF46785">
    <property type="entry name" value="Winged helix' DNA-binding domain"/>
    <property type="match status" value="1"/>
</dbReference>
<evidence type="ECO:0000256" key="2">
    <source>
        <dbReference type="ARBA" id="ARBA00023125"/>
    </source>
</evidence>
<comment type="caution">
    <text evidence="6">The sequence shown here is derived from an EMBL/GenBank/DDBJ whole genome shotgun (WGS) entry which is preliminary data.</text>
</comment>
<dbReference type="SMART" id="SM00346">
    <property type="entry name" value="HTH_ICLR"/>
    <property type="match status" value="1"/>
</dbReference>
<gene>
    <name evidence="6" type="ORF">DES41_106172</name>
</gene>
<sequence length="278" mass="29553">MAAVWLDDRVEMPTVDNNGVGMEQSVIKTAGRVFEVLEYLREVRRPVTVREISEKLAYPLSSAQVLLKSIATLGYLRYDSALRAYLATPRLASIGDWVMDTLFQGGQVLDALADIARKTGFTAILGVENDIYAQYVHVFLGGRAVQFNVQPGTRRLLCMSGMGWALLAAGSDEHVARAVHRSNLRLQAGGQAVDADFVAARIQEVRRQGYAFSKGVVTEGIGIVAVAGPAGSAGASYAVGVGGLFTQLERAVDEVVPQLRALLAAPAPSPAAALAPDA</sequence>
<reference evidence="6 7" key="1">
    <citation type="submission" date="2018-07" db="EMBL/GenBank/DDBJ databases">
        <title>Genomic Encyclopedia of Type Strains, Phase IV (KMG-IV): sequencing the most valuable type-strain genomes for metagenomic binning, comparative biology and taxonomic classification.</title>
        <authorList>
            <person name="Goeker M."/>
        </authorList>
    </citation>
    <scope>NUCLEOTIDE SEQUENCE [LARGE SCALE GENOMIC DNA]</scope>
    <source>
        <strain evidence="6 7">DSM 21634</strain>
    </source>
</reference>
<evidence type="ECO:0000256" key="3">
    <source>
        <dbReference type="ARBA" id="ARBA00023163"/>
    </source>
</evidence>
<dbReference type="EMBL" id="QPJK01000006">
    <property type="protein sequence ID" value="RCW69301.1"/>
    <property type="molecule type" value="Genomic_DNA"/>
</dbReference>
<dbReference type="PANTHER" id="PTHR30136">
    <property type="entry name" value="HELIX-TURN-HELIX TRANSCRIPTIONAL REGULATOR, ICLR FAMILY"/>
    <property type="match status" value="1"/>
</dbReference>
<name>A0A368XMS0_9BURK</name>